<comment type="caution">
    <text evidence="9">The sequence shown here is derived from an EMBL/GenBank/DDBJ whole genome shotgun (WGS) entry which is preliminary data.</text>
</comment>
<feature type="region of interest" description="Disordered" evidence="1">
    <location>
        <begin position="1654"/>
        <end position="1717"/>
    </location>
</feature>
<evidence type="ECO:0000313" key="9">
    <source>
        <dbReference type="EMBL" id="PKC45334.1"/>
    </source>
</evidence>
<name>A0A2I0BTD3_PLAFO</name>
<feature type="region of interest" description="Disordered" evidence="1">
    <location>
        <begin position="1841"/>
        <end position="1886"/>
    </location>
</feature>
<dbReference type="Gene3D" id="1.20.58.1930">
    <property type="match status" value="2"/>
</dbReference>
<dbReference type="InterPro" id="IPR004258">
    <property type="entry name" value="DBL"/>
</dbReference>
<reference evidence="9 10" key="1">
    <citation type="submission" date="2017-11" db="EMBL/GenBank/DDBJ databases">
        <title>Plasmodium falciparum NF54 genome assembly.</title>
        <authorList>
            <person name="Bryant J.M."/>
            <person name="Baumgarten S."/>
            <person name="Scheidig-Benatar C."/>
            <person name="Scherf A."/>
        </authorList>
    </citation>
    <scope>NUCLEOTIDE SEQUENCE [LARGE SCALE GENOMIC DNA]</scope>
    <source>
        <strain evidence="9">NF54</strain>
    </source>
</reference>
<feature type="region of interest" description="Disordered" evidence="1">
    <location>
        <begin position="1075"/>
        <end position="1096"/>
    </location>
</feature>
<dbReference type="FunFam" id="1.20.58.830:FF:000001">
    <property type="entry name" value="Erythrocyte membrane protein 1, PfEMP1"/>
    <property type="match status" value="1"/>
</dbReference>
<feature type="compositionally biased region" description="Polar residues" evidence="1">
    <location>
        <begin position="1864"/>
        <end position="1886"/>
    </location>
</feature>
<gene>
    <name evidence="9" type="ORF">CK202_3686</name>
    <name evidence="8" type="ORF">CYL21_2875</name>
</gene>
<evidence type="ECO:0000313" key="11">
    <source>
        <dbReference type="Proteomes" id="UP000754359"/>
    </source>
</evidence>
<dbReference type="Pfam" id="PF15447">
    <property type="entry name" value="NTS"/>
    <property type="match status" value="1"/>
</dbReference>
<dbReference type="Pfam" id="PF18562">
    <property type="entry name" value="CIDR1_gamma"/>
    <property type="match status" value="1"/>
</dbReference>
<dbReference type="Pfam" id="PF22672">
    <property type="entry name" value="DBL_C"/>
    <property type="match status" value="2"/>
</dbReference>
<dbReference type="InterPro" id="IPR044932">
    <property type="entry name" value="PfEMP1_ATS_sf"/>
</dbReference>
<evidence type="ECO:0000259" key="6">
    <source>
        <dbReference type="Pfam" id="PF18562"/>
    </source>
</evidence>
<feature type="region of interest" description="Disordered" evidence="1">
    <location>
        <begin position="1605"/>
        <end position="1641"/>
    </location>
</feature>
<evidence type="ECO:0000259" key="7">
    <source>
        <dbReference type="Pfam" id="PF22672"/>
    </source>
</evidence>
<dbReference type="VEuPathDB" id="PlasmoDB:PfNF54_030030300"/>
<dbReference type="FunFam" id="1.20.1310.20:FF:000001">
    <property type="entry name" value="Erythrocyte membrane protein 1, PfEMP1"/>
    <property type="match status" value="1"/>
</dbReference>
<organism evidence="9 10">
    <name type="scientific">Plasmodium falciparum (isolate NF54)</name>
    <dbReference type="NCBI Taxonomy" id="5843"/>
    <lineage>
        <taxon>Eukaryota</taxon>
        <taxon>Sar</taxon>
        <taxon>Alveolata</taxon>
        <taxon>Apicomplexa</taxon>
        <taxon>Aconoidasida</taxon>
        <taxon>Haemosporida</taxon>
        <taxon>Plasmodiidae</taxon>
        <taxon>Plasmodium</taxon>
        <taxon>Plasmodium (Laverania)</taxon>
    </lineage>
</organism>
<evidence type="ECO:0000259" key="2">
    <source>
        <dbReference type="Pfam" id="PF03011"/>
    </source>
</evidence>
<dbReference type="InterPro" id="IPR029211">
    <property type="entry name" value="PfEMP1_ATS"/>
</dbReference>
<evidence type="ECO:0000259" key="4">
    <source>
        <dbReference type="Pfam" id="PF15445"/>
    </source>
</evidence>
<dbReference type="Pfam" id="PF03011">
    <property type="entry name" value="PFEMP"/>
    <property type="match status" value="2"/>
</dbReference>
<feature type="region of interest" description="Disordered" evidence="1">
    <location>
        <begin position="729"/>
        <end position="826"/>
    </location>
</feature>
<feature type="compositionally biased region" description="Acidic residues" evidence="1">
    <location>
        <begin position="1623"/>
        <end position="1636"/>
    </location>
</feature>
<feature type="compositionally biased region" description="Polar residues" evidence="1">
    <location>
        <begin position="1605"/>
        <end position="1622"/>
    </location>
</feature>
<feature type="domain" description="Plasmodium falciparum erythrocyte membrane protein 1 acidic terminal segment" evidence="4">
    <location>
        <begin position="1724"/>
        <end position="2169"/>
    </location>
</feature>
<dbReference type="FunFam" id="1.20.58.830:FF:000005">
    <property type="entry name" value="Erythrocyte membrane protein 1, PfEMP1"/>
    <property type="match status" value="1"/>
</dbReference>
<dbReference type="InterPro" id="IPR008602">
    <property type="entry name" value="Duffy-antigen-binding"/>
</dbReference>
<dbReference type="GO" id="GO:0016020">
    <property type="term" value="C:membrane"/>
    <property type="evidence" value="ECO:0007669"/>
    <property type="project" value="InterPro"/>
</dbReference>
<evidence type="ECO:0000256" key="1">
    <source>
        <dbReference type="SAM" id="MobiDB-lite"/>
    </source>
</evidence>
<dbReference type="FunFam" id="1.10.1900.40:FF:000005">
    <property type="entry name" value="Erythrocyte membrane protein 1, PfEMP1"/>
    <property type="match status" value="1"/>
</dbReference>
<feature type="compositionally biased region" description="Basic and acidic residues" evidence="1">
    <location>
        <begin position="743"/>
        <end position="752"/>
    </location>
</feature>
<feature type="region of interest" description="Disordered" evidence="1">
    <location>
        <begin position="842"/>
        <end position="911"/>
    </location>
</feature>
<proteinExistence type="predicted"/>
<feature type="region of interest" description="Disordered" evidence="1">
    <location>
        <begin position="924"/>
        <end position="951"/>
    </location>
</feature>
<feature type="domain" description="Duffy-antigen binding" evidence="3">
    <location>
        <begin position="113"/>
        <end position="314"/>
    </location>
</feature>
<dbReference type="SMR" id="A0A2I0BTD3"/>
<sequence length="2169" mass="246915">MGRPKRAPAAKEPDYSSAKDAKELLDMIGQTVHSKVHREDANYRGKLYGLLTQAQFSNKERVHINNPCLLDYNYDTNVTSNVIDPCEHKSVERFSEVSGGECDEKKIKGSNGGACAPFRRLHVCDRNLEQIKPHTITATHNLLVDVCYAAQFEGKSISGYYPRYQTKYKDSGSTICTVLARSFADIGDIIRGKDLYEGYDQKDKEQKVKLENKLKDIFKNIYNELTSTNGKKGKKQALQARYQDDGSGNYYQLREDWWDANRAKVWYAITCGAGTSDKYFRKTCSNDTSDTNEKCRCVSTDPPTYFDYVPQYLRWFEEWTEEFCRKKKKKLEDVIKKCRYDENNERKYCSRNGFDCKDTIRAQEKLVKGYDCHKCSVACDDFEPWIKNQKQEFEKQKGKYTKEMQKYANGTTTKETSNGPINNLYADDFYKKLQEHYPSVDEFLEKLNEQQICKDEPKVKEETISRVDFKNVDAFSYKEYCDTCPWCGTEKKQDGTLRYKEDVECRNQPTTPLDNTKSTDIQLSFTDKGNPKILEKFKNLCEENNEKTINWKCHYKEKNVYKDDSDKDYCVLQDGNQNIKDQTIMSFESFFWSWVSRMLNDSIKWRNQHSKCINNKKETKCIEGCKKTCECFEKWVGQKKTEWRKIKHHFDQQENLKGRDRNITLKYYLDILFKEKIKEAYGDERESKELEEKLNNIEGSQQAGDTEHSEFAVDVLLKHEEEIAENCIKYNPEDTCPTSDTGSRARSDHHDPPPVIPRNDFEDEKDKQPEFKDPGRESEDDDDDEDELPPEDEAKEQEEEEKGAGEDEAASEAEASGPKVEVEGKPPCDIVQTLFESTKNLSDACGLKYGPGGKEKFPNWKCISSGSDTGSTTKQNDSEGSEGGHRSKRHTESSDSTTTSSGSVCVPPRRRKLYVGELTKWAEEARKSSTSPQPGESGVANASASSTSSPTDATQLLRDAFIQSAAIETFFLWHKYKAENTRDNKSPLGNGGVAQFFGSYSGSESEEKTPQQWLQSGTIPTDFLRQMFYTLGDYRDLCVGVKEDVINALKASGDNPTNKLTIQQISEKIKNVIEKSGDTPSRTPPGQQPSDNDPKSWWKLHAPYIWNGMIYALTYDTNTASGEKKIEKDDAVYKKLWDEANNKPKKDNGQQDYTYEKVEIKEEDSGQKASTASQTPSPRASGENKPTTLDSFVKRPTYFRYLEEWGETFCRERKKRLEKIKVDCEVEENTGARGGTTKQKYSGDGEECSKIVENKDKIFKDLEKPSCATPCGLYKRWIRRKKDEYNKQKSAYNEQKTKYENGNNKGGGGNGVCGTLQENAADFLKKLGPCSKTYNENGVGKTDFDDDKTFKHTKHCDPCPKFNVNCKNCNSSGGGTKVECNGRNSGTTTITASDIKNGGDSTEINMLVSDKFTTKFEGDGLKACKNANIFKSIRKDVWKCVNICGVDVCGLKKGDNNGELDDKQIILVRALIKRWLEYFLEDYNKIKKKLKSCTEKGEGSPCIKECVDTWITEKRKEWKTIKERYVDKYTKENDGSNDLTTFLQQGPFYSLVEEAKKVVKCKDEQEKLWGCTGNTTGHAQDKCENGDFITNLISKLQEKISECTSQSSGSDCTLSTENPSTTLDDEEPLEEVDQNPEDAQKMIPKICGDVIPKEEAKEEGGCTPDIKKEEEKKEEKKKPEQTAEKPAAETKAKEEKPAQDEAGPPPADPLPAREPFDPTILQTTIPFGVALALGSIAFLFLKKKTKSPVDLFSVINIPKSDYDIPTKLSPNRYIPYTSGKYRGKRYIYLEGDSGTDSGYTDHYSDITSSSESEYEELDINDIYAPRAPKYKTLIEVVLEPSGNNTTASGNNTTASGNNTTASGKNTPSDTQNDIQNDDIPSSKITDNEWNTLKHDFISQYLQSEQPNDVPNDYSSGDIPLNTQPNTLYFDKPEEKPFITSIHDRNLYTGEEYSYNINMSTNSMDDIPINSHNNIYSGIDLINDSLNSNNVDIYDEVLKRKENELFGTNHVKHTNTHNVTKSSNSDPIDNQLDLFHTWLDRHRDMCEKWNNKEEVLNKLKEEWENETHSGNTHTSDSNKTLNTDVSIQIDMDNPKPINQFTNMDTILEDLEKYNEPYYDVQDDIYYDVHDHDTSTVDSNNMDVPSKVQIEMDVNTKLVKEKYPIGDVWDI</sequence>
<feature type="domain" description="Duffy-binding-like" evidence="7">
    <location>
        <begin position="318"/>
        <end position="473"/>
    </location>
</feature>
<feature type="compositionally biased region" description="Basic and acidic residues" evidence="1">
    <location>
        <begin position="882"/>
        <end position="893"/>
    </location>
</feature>
<dbReference type="Proteomes" id="UP000754359">
    <property type="component" value="Unassembled WGS sequence"/>
</dbReference>
<evidence type="ECO:0000259" key="5">
    <source>
        <dbReference type="Pfam" id="PF15447"/>
    </source>
</evidence>
<dbReference type="EMBL" id="QFXU01000014">
    <property type="protein sequence ID" value="KAF4328681.1"/>
    <property type="molecule type" value="Genomic_DNA"/>
</dbReference>
<feature type="compositionally biased region" description="Basic and acidic residues" evidence="1">
    <location>
        <begin position="764"/>
        <end position="777"/>
    </location>
</feature>
<dbReference type="Pfam" id="PF05424">
    <property type="entry name" value="Duffy_binding"/>
    <property type="match status" value="2"/>
</dbReference>
<dbReference type="FunFam" id="1.10.1900.40:FF:000001">
    <property type="entry name" value="Erythrocyte membrane protein 1"/>
    <property type="match status" value="1"/>
</dbReference>
<dbReference type="FunFam" id="1.20.58.1930:FF:000001">
    <property type="entry name" value="Erythrocyte membrane protein 1, PfEMP1"/>
    <property type="match status" value="1"/>
</dbReference>
<reference evidence="8 11" key="2">
    <citation type="submission" date="2018-05" db="EMBL/GenBank/DDBJ databases">
        <title>Genome assembly of Plasmodium falciparum NF54 DiCre.</title>
        <authorList>
            <person name="Baumgarten S."/>
            <person name="Treeck M."/>
            <person name="Scherf A."/>
        </authorList>
    </citation>
    <scope>NUCLEOTIDE SEQUENCE [LARGE SCALE GENOMIC DNA]</scope>
    <source>
        <strain evidence="8">NF54</strain>
    </source>
</reference>
<feature type="compositionally biased region" description="Polar residues" evidence="1">
    <location>
        <begin position="1167"/>
        <end position="1189"/>
    </location>
</feature>
<dbReference type="Gene3D" id="1.20.58.830">
    <property type="match status" value="2"/>
</dbReference>
<feature type="compositionally biased region" description="Acidic residues" evidence="1">
    <location>
        <begin position="778"/>
        <end position="811"/>
    </location>
</feature>
<feature type="domain" description="Duffy-binding-like" evidence="7">
    <location>
        <begin position="1204"/>
        <end position="1354"/>
    </location>
</feature>
<feature type="domain" description="Duffy-binding-like" evidence="2">
    <location>
        <begin position="590"/>
        <end position="734"/>
    </location>
</feature>
<feature type="compositionally biased region" description="Low complexity" evidence="1">
    <location>
        <begin position="894"/>
        <end position="903"/>
    </location>
</feature>
<feature type="compositionally biased region" description="Basic and acidic residues" evidence="1">
    <location>
        <begin position="1654"/>
        <end position="1699"/>
    </location>
</feature>
<evidence type="ECO:0000313" key="10">
    <source>
        <dbReference type="Proteomes" id="UP000232684"/>
    </source>
</evidence>
<dbReference type="GO" id="GO:0046789">
    <property type="term" value="F:host cell surface receptor binding"/>
    <property type="evidence" value="ECO:0007669"/>
    <property type="project" value="InterPro"/>
</dbReference>
<feature type="compositionally biased region" description="Low complexity" evidence="1">
    <location>
        <begin position="1841"/>
        <end position="1863"/>
    </location>
</feature>
<dbReference type="InterPro" id="IPR042202">
    <property type="entry name" value="Duffy-ag-bd_sf"/>
</dbReference>
<feature type="region of interest" description="Disordered" evidence="1">
    <location>
        <begin position="1159"/>
        <end position="1189"/>
    </location>
</feature>
<dbReference type="InterPro" id="IPR029210">
    <property type="entry name" value="PfEMP1_NTS"/>
</dbReference>
<dbReference type="InterPro" id="IPR041480">
    <property type="entry name" value="CIDR1_gamma"/>
</dbReference>
<dbReference type="InterPro" id="IPR054595">
    <property type="entry name" value="DBL_C"/>
</dbReference>
<protein>
    <submittedName>
        <fullName evidence="9">Erythrocyte membrane protein 1</fullName>
    </submittedName>
</protein>
<dbReference type="Proteomes" id="UP000232684">
    <property type="component" value="Unassembled WGS sequence"/>
</dbReference>
<feature type="domain" description="Duffy-antigen binding" evidence="3">
    <location>
        <begin position="904"/>
        <end position="1130"/>
    </location>
</feature>
<dbReference type="Gene3D" id="1.10.1900.40">
    <property type="entry name" value="Acidic terminal segments, variant surface antigen of PfEMP1"/>
    <property type="match status" value="2"/>
</dbReference>
<dbReference type="SUPFAM" id="SSF140924">
    <property type="entry name" value="Duffy binding domain-like"/>
    <property type="match status" value="4"/>
</dbReference>
<dbReference type="Pfam" id="PF15445">
    <property type="entry name" value="ATS"/>
    <property type="match status" value="1"/>
</dbReference>
<feature type="domain" description="Cysteine-rich interdomain region 1 gamma" evidence="6">
    <location>
        <begin position="1401"/>
        <end position="1453"/>
    </location>
</feature>
<feature type="domain" description="Plasmodium falciparum erythrocyte membrane protein-1 N-terminal segment" evidence="5">
    <location>
        <begin position="20"/>
        <end position="55"/>
    </location>
</feature>
<feature type="domain" description="Duffy-binding-like" evidence="2">
    <location>
        <begin position="1471"/>
        <end position="1609"/>
    </location>
</feature>
<dbReference type="Gene3D" id="1.20.1310.20">
    <property type="entry name" value="Duffy-antigen binding domain"/>
    <property type="match status" value="2"/>
</dbReference>
<evidence type="ECO:0000313" key="8">
    <source>
        <dbReference type="EMBL" id="KAF4328681.1"/>
    </source>
</evidence>
<evidence type="ECO:0000259" key="3">
    <source>
        <dbReference type="Pfam" id="PF05424"/>
    </source>
</evidence>
<dbReference type="EMBL" id="NYMT01000013">
    <property type="protein sequence ID" value="PKC45334.1"/>
    <property type="molecule type" value="Genomic_DNA"/>
</dbReference>
<feature type="compositionally biased region" description="Polar residues" evidence="1">
    <location>
        <begin position="862"/>
        <end position="875"/>
    </location>
</feature>
<feature type="compositionally biased region" description="Low complexity" evidence="1">
    <location>
        <begin position="942"/>
        <end position="951"/>
    </location>
</feature>
<accession>A0A2I0BTD3</accession>